<name>A0A2K9LP17_9GAMM</name>
<dbReference type="OrthoDB" id="221261at2"/>
<dbReference type="EMBL" id="CP022684">
    <property type="protein sequence ID" value="AUM13891.1"/>
    <property type="molecule type" value="Genomic_DNA"/>
</dbReference>
<dbReference type="Proteomes" id="UP000235116">
    <property type="component" value="Chromosome"/>
</dbReference>
<dbReference type="Pfam" id="PF18582">
    <property type="entry name" value="HZS_alpha"/>
    <property type="match status" value="1"/>
</dbReference>
<gene>
    <name evidence="2" type="ORF">Kalk_16290</name>
</gene>
<accession>A0A2K9LP17</accession>
<dbReference type="Gene3D" id="2.120.10.30">
    <property type="entry name" value="TolB, C-terminal domain"/>
    <property type="match status" value="1"/>
</dbReference>
<reference evidence="3" key="1">
    <citation type="submission" date="2017-08" db="EMBL/GenBank/DDBJ databases">
        <title>Direct submision.</title>
        <authorList>
            <person name="Kim S.-J."/>
            <person name="Rhee S.-K."/>
        </authorList>
    </citation>
    <scope>NUCLEOTIDE SEQUENCE [LARGE SCALE GENOMIC DNA]</scope>
    <source>
        <strain evidence="3">GI5</strain>
    </source>
</reference>
<sequence>MSIYFLNTTNRLNLTVDVITKPLLILLTAMLALHGCGSDDKLPGGSNPGDQDPLASGTPLFYIERRITADEDELSDPLRFIGGGRLIMKARADQSAPETVLSSRICSGNCDFRDLEVSYEGDYLLFSMRQEDPDDNDNIEYTWDIWEYDIAGDSFRKVIATDDSSKVNHEITPRYLPSGDIVFASTRQKYTRSINQDTGKPGYSGLEEDRQQRALNLHVMASSGDLGSIRQITFNMSHDAYPAILPDGSILYTRWDNFNRNAMNLYRVNPDGTGNQIMYGMHSHTTGSGASDFQFIKSNILPSGELFVLARPMDSAAYGGDFITIDIDNYVDNTTPTATTNGSGPAQQSITDTSVATGSTYSTGGYYADFHPLWDGTNRALASWSLCRVRNGGTVLPCNSSSMSAPGATPATPAYGIWMLDYAENTQVPVITARTGIVITDIALGYERTAPLTFSDEQPFEAENCTTANFKLAAATINDLCQSYEGVLHIRNIYETDGALNFGGSDVSATYPTWSNPTLTPANNRPARFLRIIKGYPEPDRDIQQPDNDAFGRAGAQRMKQILGYAPIEPDGSVKVRIPANVPLMLSITDASGKRLTRRHQNWLSVRPGEVLECKGCHTNASTEPHGRFYAQPATTNTGETAGTTYTGATTEITSPFSYTVSAEVLNATMAEAKFSFIETTLSATAGQMLNLNQDPRFTFDWLDDGDALTDLTAADLEMEDPSDPLLPWYENIPAYIDDPDTYTLPTNQFCANWSYRCRIEINYPNHIQPFWEYARTNLASDMQPAVCTRCHSRVDDMAAPQVPAGQLELTSQVDTGIRMRSYEELFFADVEQEINDEGSLQDIVCTEPQEQPVLDIDGNPTFDIDGNPITEIVQVPVQCPATEGPYMSSAGAISSSRFFDIFEPGASHEDYLTPAELRVIAEWLDIGGQYYNDLFAAPEAN</sequence>
<dbReference type="KEGG" id="kak:Kalk_16290"/>
<proteinExistence type="predicted"/>
<dbReference type="SUPFAM" id="SSF82171">
    <property type="entry name" value="DPP6 N-terminal domain-like"/>
    <property type="match status" value="1"/>
</dbReference>
<keyword evidence="3" id="KW-1185">Reference proteome</keyword>
<dbReference type="AlphaFoldDB" id="A0A2K9LP17"/>
<organism evidence="2 3">
    <name type="scientific">Ketobacter alkanivorans</name>
    <dbReference type="NCBI Taxonomy" id="1917421"/>
    <lineage>
        <taxon>Bacteria</taxon>
        <taxon>Pseudomonadati</taxon>
        <taxon>Pseudomonadota</taxon>
        <taxon>Gammaproteobacteria</taxon>
        <taxon>Pseudomonadales</taxon>
        <taxon>Ketobacteraceae</taxon>
        <taxon>Ketobacter</taxon>
    </lineage>
</organism>
<protein>
    <recommendedName>
        <fullName evidence="1">Hydrazine synthase alpha subunit middle domain-containing protein</fullName>
    </recommendedName>
</protein>
<dbReference type="RefSeq" id="WP_101895266.1">
    <property type="nucleotide sequence ID" value="NZ_CP022684.1"/>
</dbReference>
<feature type="domain" description="Hydrazine synthase alpha subunit middle" evidence="1">
    <location>
        <begin position="531"/>
        <end position="618"/>
    </location>
</feature>
<dbReference type="InterPro" id="IPR040698">
    <property type="entry name" value="HZS_alpha_mid"/>
</dbReference>
<evidence type="ECO:0000313" key="2">
    <source>
        <dbReference type="EMBL" id="AUM13891.1"/>
    </source>
</evidence>
<evidence type="ECO:0000259" key="1">
    <source>
        <dbReference type="Pfam" id="PF18582"/>
    </source>
</evidence>
<dbReference type="InterPro" id="IPR011042">
    <property type="entry name" value="6-blade_b-propeller_TolB-like"/>
</dbReference>
<evidence type="ECO:0000313" key="3">
    <source>
        <dbReference type="Proteomes" id="UP000235116"/>
    </source>
</evidence>